<sequence>MNPKANSSIIPNNTQPGSVIYLTDKFLHLWPDLRGLSLLTLGTIPQDFILQSSPHNHIQGNLAENLNELSNLENFPSVKTCCFTYNRFPFAKCSFDRIIFYPFFPIGIYNIHKTLRSCWEILKDDGKILLLLPNKLKWWGIFNLSNFFEYQKKSFYIYQLKKILKDHMFQLVYYEKIIYFPSKIMNSFSLYGNKLLEFLGHFFIPFGGEYHLIEIRKNLYAPITIFSASKKRILNQKLPKPNWNRKRKL</sequence>
<evidence type="ECO:0000313" key="2">
    <source>
        <dbReference type="Proteomes" id="UP000247565"/>
    </source>
</evidence>
<dbReference type="Gene3D" id="3.40.50.150">
    <property type="entry name" value="Vaccinia Virus protein VP39"/>
    <property type="match status" value="1"/>
</dbReference>
<organism evidence="1 2">
    <name type="scientific">Commensalibacter melissae</name>
    <dbReference type="NCBI Taxonomy" id="2070537"/>
    <lineage>
        <taxon>Bacteria</taxon>
        <taxon>Pseudomonadati</taxon>
        <taxon>Pseudomonadota</taxon>
        <taxon>Alphaproteobacteria</taxon>
        <taxon>Acetobacterales</taxon>
        <taxon>Acetobacteraceae</taxon>
    </lineage>
</organism>
<keyword evidence="2" id="KW-1185">Reference proteome</keyword>
<dbReference type="OrthoDB" id="9800231at2"/>
<dbReference type="Proteomes" id="UP000247565">
    <property type="component" value="Unassembled WGS sequence"/>
</dbReference>
<dbReference type="RefSeq" id="WP_110438337.1">
    <property type="nucleotide sequence ID" value="NZ_CP046393.1"/>
</dbReference>
<proteinExistence type="predicted"/>
<reference evidence="1 2" key="1">
    <citation type="submission" date="2018-05" db="EMBL/GenBank/DDBJ databases">
        <title>Reference genomes for bee gut microbiota database.</title>
        <authorList>
            <person name="Ellegaard K.M."/>
        </authorList>
    </citation>
    <scope>NUCLEOTIDE SEQUENCE [LARGE SCALE GENOMIC DNA]</scope>
    <source>
        <strain evidence="1 2">ESL0284</strain>
    </source>
</reference>
<evidence type="ECO:0000313" key="1">
    <source>
        <dbReference type="EMBL" id="PXZ01818.1"/>
    </source>
</evidence>
<evidence type="ECO:0008006" key="3">
    <source>
        <dbReference type="Google" id="ProtNLM"/>
    </source>
</evidence>
<dbReference type="AlphaFoldDB" id="A0A318NE16"/>
<comment type="caution">
    <text evidence="1">The sequence shown here is derived from an EMBL/GenBank/DDBJ whole genome shotgun (WGS) entry which is preliminary data.</text>
</comment>
<name>A0A318NE16_9PROT</name>
<dbReference type="EMBL" id="QGLT01000001">
    <property type="protein sequence ID" value="PXZ01818.1"/>
    <property type="molecule type" value="Genomic_DNA"/>
</dbReference>
<dbReference type="SUPFAM" id="SSF53335">
    <property type="entry name" value="S-adenosyl-L-methionine-dependent methyltransferases"/>
    <property type="match status" value="1"/>
</dbReference>
<protein>
    <recommendedName>
        <fullName evidence="3">Methyltransferase</fullName>
    </recommendedName>
</protein>
<dbReference type="InterPro" id="IPR029063">
    <property type="entry name" value="SAM-dependent_MTases_sf"/>
</dbReference>
<gene>
    <name evidence="1" type="ORF">DK869_02130</name>
</gene>
<accession>A0A318NE16</accession>